<evidence type="ECO:0000313" key="5">
    <source>
        <dbReference type="Proteomes" id="UP000694680"/>
    </source>
</evidence>
<dbReference type="CDD" id="cd01855">
    <property type="entry name" value="YqeH"/>
    <property type="match status" value="1"/>
</dbReference>
<dbReference type="Pfam" id="PF01926">
    <property type="entry name" value="MMR_HSR1"/>
    <property type="match status" value="1"/>
</dbReference>
<dbReference type="InterPro" id="IPR052807">
    <property type="entry name" value="Mito_transl_resp_regulator"/>
</dbReference>
<dbReference type="InterPro" id="IPR006073">
    <property type="entry name" value="GTP-bd"/>
</dbReference>
<dbReference type="GO" id="GO:0005525">
    <property type="term" value="F:GTP binding"/>
    <property type="evidence" value="ECO:0007669"/>
    <property type="project" value="InterPro"/>
</dbReference>
<gene>
    <name evidence="4" type="primary">noa1</name>
</gene>
<feature type="domain" description="NOA1/YqeH-like C-terminal" evidence="3">
    <location>
        <begin position="450"/>
        <end position="551"/>
    </location>
</feature>
<dbReference type="Pfam" id="PF21516">
    <property type="entry name" value="YqeH-like_C"/>
    <property type="match status" value="1"/>
</dbReference>
<dbReference type="Ensembl" id="ENSGWIT00000044534.1">
    <property type="protein sequence ID" value="ENSGWIP00000041006.1"/>
    <property type="gene ID" value="ENSGWIG00000020665.1"/>
</dbReference>
<dbReference type="AlphaFoldDB" id="A0A8C5H716"/>
<feature type="domain" description="G" evidence="2">
    <location>
        <begin position="240"/>
        <end position="289"/>
    </location>
</feature>
<evidence type="ECO:0000259" key="3">
    <source>
        <dbReference type="Pfam" id="PF21516"/>
    </source>
</evidence>
<evidence type="ECO:0000259" key="2">
    <source>
        <dbReference type="Pfam" id="PF01926"/>
    </source>
</evidence>
<evidence type="ECO:0008006" key="6">
    <source>
        <dbReference type="Google" id="ProtNLM"/>
    </source>
</evidence>
<dbReference type="PANTHER" id="PTHR46406">
    <property type="entry name" value="NITRIC OXIDE-ASSOCIATED PROTEIN 1"/>
    <property type="match status" value="1"/>
</dbReference>
<evidence type="ECO:0000313" key="4">
    <source>
        <dbReference type="Ensembl" id="ENSGWIP00000041006.1"/>
    </source>
</evidence>
<protein>
    <recommendedName>
        <fullName evidence="6">Nitric oxide associated 1</fullName>
    </recommendedName>
</protein>
<reference evidence="4" key="1">
    <citation type="submission" date="2020-06" db="EMBL/GenBank/DDBJ databases">
        <authorList>
            <consortium name="Wellcome Sanger Institute Data Sharing"/>
        </authorList>
    </citation>
    <scope>NUCLEOTIDE SEQUENCE [LARGE SCALE GENOMIC DNA]</scope>
</reference>
<name>A0A8C5H716_GOUWI</name>
<proteinExistence type="predicted"/>
<dbReference type="PANTHER" id="PTHR46406:SF1">
    <property type="entry name" value="NITRIC OXIDE-ASSOCIATED PROTEIN 1"/>
    <property type="match status" value="1"/>
</dbReference>
<dbReference type="InterPro" id="IPR048422">
    <property type="entry name" value="NOA1/YqeH-like_C"/>
</dbReference>
<evidence type="ECO:0000256" key="1">
    <source>
        <dbReference type="SAM" id="MobiDB-lite"/>
    </source>
</evidence>
<organism evidence="4 5">
    <name type="scientific">Gouania willdenowi</name>
    <name type="common">Blunt-snouted clingfish</name>
    <name type="synonym">Lepadogaster willdenowi</name>
    <dbReference type="NCBI Taxonomy" id="441366"/>
    <lineage>
        <taxon>Eukaryota</taxon>
        <taxon>Metazoa</taxon>
        <taxon>Chordata</taxon>
        <taxon>Craniata</taxon>
        <taxon>Vertebrata</taxon>
        <taxon>Euteleostomi</taxon>
        <taxon>Actinopterygii</taxon>
        <taxon>Neopterygii</taxon>
        <taxon>Teleostei</taxon>
        <taxon>Neoteleostei</taxon>
        <taxon>Acanthomorphata</taxon>
        <taxon>Ovalentaria</taxon>
        <taxon>Blenniimorphae</taxon>
        <taxon>Blenniiformes</taxon>
        <taxon>Gobiesocoidei</taxon>
        <taxon>Gobiesocidae</taxon>
        <taxon>Gobiesocinae</taxon>
        <taxon>Gouania</taxon>
    </lineage>
</organism>
<feature type="region of interest" description="Disordered" evidence="1">
    <location>
        <begin position="355"/>
        <end position="377"/>
    </location>
</feature>
<dbReference type="Proteomes" id="UP000694680">
    <property type="component" value="Chromosome 10"/>
</dbReference>
<sequence>MCETVSHQKRLTSHDLGGDSVEAELSALIQEAGFSLEQSLLSSSNKKQKQKKKKKNVVFGSADVNEPISDVACVGCGALLHCAVPELPGFLPMEKYHHLKQEAGLSGATCQRCHHLTYYTRALRLQLSPDKYREVVQSIRPLSGAVVLLVDLLLLPDPVLLDLPDLLGPNKHLVVVGNKVDMLPADAPNYLQRLKRQLFQYCCDAGLAPKLADVHLISAKTGYGVEELITGLQRKRRCDVYLVGGANSGKSTLFNALLESDYCKTRTEVAAHRATISPWPGTTLGMLKFPILNPTPYRMSRRQERLQMEDKLSLDEQQQLKRLSRHGYLIGRVGRTFRVDGTKCIEFDPDSLAFSERDEEEKEEEKSQKKKNVGVGLNPNDLKDARWFHDTPGILRENDVLNVLTEQEVPLVVPTRAVVPRTFILKPQSSLFIGGLFRVDFLEGGASSWFSVMASNRLPVHVTSLEKADAIYEKHRGGALLGVPLGGEERMKSFPVLVPQEVKVEGRGYLEAATDITLTSAGWVAVTAPQGEQLILRVFSPLSVGVALRAPLLPHVVTLKGQRIKCSTAYKPMKVPAKVGGASRRKT</sequence>
<reference evidence="4" key="2">
    <citation type="submission" date="2025-08" db="UniProtKB">
        <authorList>
            <consortium name="Ensembl"/>
        </authorList>
    </citation>
    <scope>IDENTIFICATION</scope>
</reference>
<dbReference type="SUPFAM" id="SSF52540">
    <property type="entry name" value="P-loop containing nucleoside triphosphate hydrolases"/>
    <property type="match status" value="1"/>
</dbReference>
<dbReference type="Gene3D" id="3.40.50.300">
    <property type="entry name" value="P-loop containing nucleotide triphosphate hydrolases"/>
    <property type="match status" value="1"/>
</dbReference>
<reference evidence="4" key="3">
    <citation type="submission" date="2025-09" db="UniProtKB">
        <authorList>
            <consortium name="Ensembl"/>
        </authorList>
    </citation>
    <scope>IDENTIFICATION</scope>
</reference>
<accession>A0A8C5H716</accession>
<keyword evidence="5" id="KW-1185">Reference proteome</keyword>
<dbReference type="InterPro" id="IPR027417">
    <property type="entry name" value="P-loop_NTPase"/>
</dbReference>